<proteinExistence type="predicted"/>
<name>A0ACC0W3W9_9STRA</name>
<keyword evidence="2" id="KW-1185">Reference proteome</keyword>
<evidence type="ECO:0000313" key="2">
    <source>
        <dbReference type="Proteomes" id="UP001163321"/>
    </source>
</evidence>
<organism evidence="1 2">
    <name type="scientific">Peronosclerospora sorghi</name>
    <dbReference type="NCBI Taxonomy" id="230839"/>
    <lineage>
        <taxon>Eukaryota</taxon>
        <taxon>Sar</taxon>
        <taxon>Stramenopiles</taxon>
        <taxon>Oomycota</taxon>
        <taxon>Peronosporomycetes</taxon>
        <taxon>Peronosporales</taxon>
        <taxon>Peronosporaceae</taxon>
        <taxon>Peronosclerospora</taxon>
    </lineage>
</organism>
<comment type="caution">
    <text evidence="1">The sequence shown here is derived from an EMBL/GenBank/DDBJ whole genome shotgun (WGS) entry which is preliminary data.</text>
</comment>
<reference evidence="1 2" key="1">
    <citation type="journal article" date="2022" name="bioRxiv">
        <title>The genome of the oomycete Peronosclerospora sorghi, a cosmopolitan pathogen of maize and sorghum, is inflated with dispersed pseudogenes.</title>
        <authorList>
            <person name="Fletcher K."/>
            <person name="Martin F."/>
            <person name="Isakeit T."/>
            <person name="Cavanaugh K."/>
            <person name="Magill C."/>
            <person name="Michelmore R."/>
        </authorList>
    </citation>
    <scope>NUCLEOTIDE SEQUENCE [LARGE SCALE GENOMIC DNA]</scope>
    <source>
        <strain evidence="1">P6</strain>
    </source>
</reference>
<sequence>MQIKINARYPNLQSAEGVLRETLTRLLVAARDTYCPRHASHLMRSRHPLALSSVERLHANKNEGRA</sequence>
<accession>A0ACC0W3W9</accession>
<protein>
    <submittedName>
        <fullName evidence="1">Uncharacterized protein</fullName>
    </submittedName>
</protein>
<gene>
    <name evidence="1" type="ORF">PsorP6_005925</name>
</gene>
<dbReference type="EMBL" id="CM047583">
    <property type="protein sequence ID" value="KAI9913232.1"/>
    <property type="molecule type" value="Genomic_DNA"/>
</dbReference>
<evidence type="ECO:0000313" key="1">
    <source>
        <dbReference type="EMBL" id="KAI9913232.1"/>
    </source>
</evidence>
<dbReference type="Proteomes" id="UP001163321">
    <property type="component" value="Chromosome 4"/>
</dbReference>